<gene>
    <name evidence="1" type="primary">P0416D03.19</name>
</gene>
<accession>Q5ZDN4</accession>
<proteinExistence type="predicted"/>
<dbReference type="AlphaFoldDB" id="Q5ZDN4"/>
<dbReference type="Proteomes" id="UP000817658">
    <property type="component" value="Chromosome 1"/>
</dbReference>
<dbReference type="EMBL" id="AP002872">
    <property type="protein sequence ID" value="BAD61254.1"/>
    <property type="molecule type" value="Genomic_DNA"/>
</dbReference>
<name>Q5ZDN4_ORYSJ</name>
<sequence length="52" mass="6140">MEFARYVGTPTRLLYTCWWNAMQIHQENMGCHCQLDNLCIHGAVKWQALPLF</sequence>
<protein>
    <submittedName>
        <fullName evidence="1">Uncharacterized protein P0416D03.19</fullName>
    </submittedName>
</protein>
<reference evidence="1" key="1">
    <citation type="journal article" date="2002" name="Nature">
        <title>The genome sequence and structure of rice chromosome 1.</title>
        <authorList>
            <person name="Sasaki T."/>
            <person name="Matsumoto T."/>
            <person name="Yamamoto K."/>
            <person name="Sakata K."/>
            <person name="Baba T."/>
            <person name="Katayose Y."/>
            <person name="Wu J."/>
            <person name="Niimura Y."/>
            <person name="Cheng Z."/>
            <person name="Nagamura Y."/>
            <person name="Antonio B.A."/>
            <person name="Kanamori H."/>
            <person name="Hosokawa S."/>
            <person name="Masukawa M."/>
            <person name="Arikawa K."/>
            <person name="Chiden Y."/>
            <person name="Hayashi M."/>
            <person name="Okamoto M."/>
            <person name="Ando T."/>
            <person name="Aoki H."/>
            <person name="Arita K."/>
            <person name="Hamada M."/>
            <person name="Harada C."/>
            <person name="Hijishita S."/>
            <person name="Honda M."/>
            <person name="Ichikawa Y."/>
            <person name="Idonuma A."/>
            <person name="Iijima M."/>
            <person name="Ikeda M."/>
            <person name="Ikeno M."/>
            <person name="Itoh S."/>
            <person name="Itoh T."/>
            <person name="Itoh Y."/>
            <person name="Itoh Y."/>
            <person name="Iwabuchi A."/>
            <person name="Kamiya K."/>
            <person name="Karasawa W."/>
            <person name="Katagiri S."/>
            <person name="Kikuta A."/>
            <person name="Kobayashi N."/>
            <person name="Kono I."/>
            <person name="Machita K."/>
            <person name="Maehara T."/>
            <person name="Mizuno H."/>
            <person name="Mizubayashi T."/>
            <person name="Mukai Y."/>
            <person name="Nagasaki H."/>
            <person name="Nakashima M."/>
            <person name="Nakama Y."/>
            <person name="Nakamichi Y."/>
            <person name="Nakamura M."/>
            <person name="Namiki N."/>
            <person name="Negishi M."/>
            <person name="Ohta I."/>
            <person name="Ono N."/>
            <person name="Saji S."/>
            <person name="Sakai K."/>
            <person name="Shibata M."/>
            <person name="Shimokawa T."/>
            <person name="Shomura A."/>
            <person name="Song J."/>
            <person name="Takazaki Y."/>
            <person name="Terasawa K."/>
            <person name="Tsuji K."/>
            <person name="Waki K."/>
            <person name="Yamagata H."/>
            <person name="Yamane H."/>
            <person name="Yoshiki S."/>
            <person name="Yoshihara R."/>
            <person name="Yukawa K."/>
            <person name="Zhong H."/>
            <person name="Iwama H."/>
            <person name="Endo T."/>
            <person name="Ito H."/>
            <person name="Hahn J.H."/>
            <person name="Kim H.I."/>
            <person name="Eun M.Y."/>
            <person name="Yano M."/>
            <person name="Jiang J."/>
            <person name="Gojobori T."/>
        </authorList>
    </citation>
    <scope>NUCLEOTIDE SEQUENCE [LARGE SCALE GENOMIC DNA]</scope>
</reference>
<organism evidence="1">
    <name type="scientific">Oryza sativa subsp. japonica</name>
    <name type="common">Rice</name>
    <dbReference type="NCBI Taxonomy" id="39947"/>
    <lineage>
        <taxon>Eukaryota</taxon>
        <taxon>Viridiplantae</taxon>
        <taxon>Streptophyta</taxon>
        <taxon>Embryophyta</taxon>
        <taxon>Tracheophyta</taxon>
        <taxon>Spermatophyta</taxon>
        <taxon>Magnoliopsida</taxon>
        <taxon>Liliopsida</taxon>
        <taxon>Poales</taxon>
        <taxon>Poaceae</taxon>
        <taxon>BOP clade</taxon>
        <taxon>Oryzoideae</taxon>
        <taxon>Oryzeae</taxon>
        <taxon>Oryzinae</taxon>
        <taxon>Oryza</taxon>
        <taxon>Oryza sativa</taxon>
    </lineage>
</organism>
<evidence type="ECO:0000313" key="1">
    <source>
        <dbReference type="EMBL" id="BAD61254.1"/>
    </source>
</evidence>